<dbReference type="EMBL" id="CP033041">
    <property type="protein sequence ID" value="AYM72685.1"/>
    <property type="molecule type" value="Genomic_DNA"/>
</dbReference>
<protein>
    <submittedName>
        <fullName evidence="1">Uncharacterized protein</fullName>
    </submittedName>
</protein>
<organism evidence="1 2">
    <name type="scientific">Enterococcus faecium</name>
    <name type="common">Streptococcus faecium</name>
    <dbReference type="NCBI Taxonomy" id="1352"/>
    <lineage>
        <taxon>Bacteria</taxon>
        <taxon>Bacillati</taxon>
        <taxon>Bacillota</taxon>
        <taxon>Bacilli</taxon>
        <taxon>Lactobacillales</taxon>
        <taxon>Enterococcaceae</taxon>
        <taxon>Enterococcus</taxon>
    </lineage>
</organism>
<proteinExistence type="predicted"/>
<dbReference type="Proteomes" id="UP000275747">
    <property type="component" value="Chromosome"/>
</dbReference>
<sequence length="71" mass="8021">MSAFLSSLSLKLSLILFRSEHVSITDFLNLAKSPYFKGVRSILWQDLQSLVCLEARTCFSCKLLHLVGRMG</sequence>
<evidence type="ECO:0000313" key="2">
    <source>
        <dbReference type="Proteomes" id="UP000275747"/>
    </source>
</evidence>
<gene>
    <name evidence="1" type="ORF">D9Z05_05190</name>
</gene>
<name>A0AAI8LJW6_ENTFC</name>
<reference evidence="1 2" key="1">
    <citation type="submission" date="2018-10" db="EMBL/GenBank/DDBJ databases">
        <title>Escaping from acidified nitrite in gastric host defense: Transcriptomic basis for resistance to free nitrous acid in Enterococcus faecalis.</title>
        <authorList>
            <person name="Yu Z."/>
            <person name="Shi D."/>
            <person name="Liu W."/>
            <person name="Meng F."/>
        </authorList>
    </citation>
    <scope>NUCLEOTIDE SEQUENCE [LARGE SCALE GENOMIC DNA]</scope>
    <source>
        <strain evidence="1 2">JE1</strain>
    </source>
</reference>
<evidence type="ECO:0000313" key="1">
    <source>
        <dbReference type="EMBL" id="AYM72685.1"/>
    </source>
</evidence>
<accession>A0AAI8LJW6</accession>
<dbReference type="AlphaFoldDB" id="A0AAI8LJW6"/>